<organism evidence="3 4">
    <name type="scientific">Georgenia deserti</name>
    <dbReference type="NCBI Taxonomy" id="2093781"/>
    <lineage>
        <taxon>Bacteria</taxon>
        <taxon>Bacillati</taxon>
        <taxon>Actinomycetota</taxon>
        <taxon>Actinomycetes</taxon>
        <taxon>Micrococcales</taxon>
        <taxon>Bogoriellaceae</taxon>
        <taxon>Georgenia</taxon>
    </lineage>
</organism>
<proteinExistence type="predicted"/>
<dbReference type="Proteomes" id="UP001597277">
    <property type="component" value="Unassembled WGS sequence"/>
</dbReference>
<keyword evidence="4" id="KW-1185">Reference proteome</keyword>
<feature type="transmembrane region" description="Helical" evidence="2">
    <location>
        <begin position="144"/>
        <end position="163"/>
    </location>
</feature>
<evidence type="ECO:0000313" key="4">
    <source>
        <dbReference type="Proteomes" id="UP001597277"/>
    </source>
</evidence>
<comment type="caution">
    <text evidence="3">The sequence shown here is derived from an EMBL/GenBank/DDBJ whole genome shotgun (WGS) entry which is preliminary data.</text>
</comment>
<reference evidence="4" key="1">
    <citation type="journal article" date="2019" name="Int. J. Syst. Evol. Microbiol.">
        <title>The Global Catalogue of Microorganisms (GCM) 10K type strain sequencing project: providing services to taxonomists for standard genome sequencing and annotation.</title>
        <authorList>
            <consortium name="The Broad Institute Genomics Platform"/>
            <consortium name="The Broad Institute Genome Sequencing Center for Infectious Disease"/>
            <person name="Wu L."/>
            <person name="Ma J."/>
        </authorList>
    </citation>
    <scope>NUCLEOTIDE SEQUENCE [LARGE SCALE GENOMIC DNA]</scope>
    <source>
        <strain evidence="4">JCM 17130</strain>
    </source>
</reference>
<name>A0ABW4L136_9MICO</name>
<evidence type="ECO:0000256" key="1">
    <source>
        <dbReference type="SAM" id="MobiDB-lite"/>
    </source>
</evidence>
<keyword evidence="2" id="KW-0472">Membrane</keyword>
<dbReference type="RefSeq" id="WP_388002246.1">
    <property type="nucleotide sequence ID" value="NZ_JBHUEE010000001.1"/>
</dbReference>
<feature type="transmembrane region" description="Helical" evidence="2">
    <location>
        <begin position="113"/>
        <end position="138"/>
    </location>
</feature>
<protein>
    <recommendedName>
        <fullName evidence="5">ATP synthase subunit I</fullName>
    </recommendedName>
</protein>
<feature type="transmembrane region" description="Helical" evidence="2">
    <location>
        <begin position="56"/>
        <end position="78"/>
    </location>
</feature>
<gene>
    <name evidence="3" type="ORF">ACFSE6_03185</name>
</gene>
<feature type="compositionally biased region" description="Low complexity" evidence="1">
    <location>
        <begin position="1"/>
        <end position="13"/>
    </location>
</feature>
<accession>A0ABW4L136</accession>
<feature type="transmembrane region" description="Helical" evidence="2">
    <location>
        <begin position="84"/>
        <end position="106"/>
    </location>
</feature>
<evidence type="ECO:0000256" key="2">
    <source>
        <dbReference type="SAM" id="Phobius"/>
    </source>
</evidence>
<dbReference type="EMBL" id="JBHUEE010000001">
    <property type="protein sequence ID" value="MFD1716824.1"/>
    <property type="molecule type" value="Genomic_DNA"/>
</dbReference>
<evidence type="ECO:0008006" key="5">
    <source>
        <dbReference type="Google" id="ProtNLM"/>
    </source>
</evidence>
<sequence length="192" mass="19569">MTTPSQPTPNQQPRDGDPVGDEPAEQSSTDRPTASEALAGLPTATQTAIRAMYTTMLVRMGIFVAALAVGGGVLGYLVAGMPGLWGGLLGAGIAALFMVATVVTMLVTANRSLTVVTTAAVGGWLVKMLLVFVVLLLISGRDFYSPGVFFIVLVVAVIGSLLIEALGVMRSRVPTVEPSSGGAQGGGPSARP</sequence>
<evidence type="ECO:0000313" key="3">
    <source>
        <dbReference type="EMBL" id="MFD1716824.1"/>
    </source>
</evidence>
<keyword evidence="2" id="KW-0812">Transmembrane</keyword>
<keyword evidence="2" id="KW-1133">Transmembrane helix</keyword>
<feature type="region of interest" description="Disordered" evidence="1">
    <location>
        <begin position="1"/>
        <end position="37"/>
    </location>
</feature>